<organism evidence="2 3">
    <name type="scientific">Paxillus rubicundulus Ve08.2h10</name>
    <dbReference type="NCBI Taxonomy" id="930991"/>
    <lineage>
        <taxon>Eukaryota</taxon>
        <taxon>Fungi</taxon>
        <taxon>Dikarya</taxon>
        <taxon>Basidiomycota</taxon>
        <taxon>Agaricomycotina</taxon>
        <taxon>Agaricomycetes</taxon>
        <taxon>Agaricomycetidae</taxon>
        <taxon>Boletales</taxon>
        <taxon>Paxilineae</taxon>
        <taxon>Paxillaceae</taxon>
        <taxon>Paxillus</taxon>
    </lineage>
</organism>
<evidence type="ECO:0000313" key="3">
    <source>
        <dbReference type="Proteomes" id="UP000054538"/>
    </source>
</evidence>
<dbReference type="OrthoDB" id="5519740at2759"/>
<proteinExistence type="predicted"/>
<dbReference type="EMBL" id="KN825421">
    <property type="protein sequence ID" value="KIK91152.1"/>
    <property type="molecule type" value="Genomic_DNA"/>
</dbReference>
<dbReference type="Gene3D" id="3.30.70.1060">
    <property type="entry name" value="Dimeric alpha+beta barrel"/>
    <property type="match status" value="1"/>
</dbReference>
<dbReference type="InterPro" id="IPR011008">
    <property type="entry name" value="Dimeric_a/b-barrel"/>
</dbReference>
<sequence length="119" mass="12923">MSANSELSKFVVWAPDCTDEGALARRLAVRSSHLENANMLSKQGIVRTAGGVLTPDSADAAPSHRKFFGSCLIFEADSLEAVRQHVEEDVYYKTGVWDKEKLLILPILIATGLPPVVPS</sequence>
<name>A0A0D0D3S7_9AGAM</name>
<dbReference type="InterPro" id="IPR051807">
    <property type="entry name" value="Sec-metab_biosynth-assoc"/>
</dbReference>
<gene>
    <name evidence="2" type="ORF">PAXRUDRAFT_150132</name>
</gene>
<protein>
    <recommendedName>
        <fullName evidence="1">YCII-related domain-containing protein</fullName>
    </recommendedName>
</protein>
<reference evidence="2 3" key="1">
    <citation type="submission" date="2014-04" db="EMBL/GenBank/DDBJ databases">
        <authorList>
            <consortium name="DOE Joint Genome Institute"/>
            <person name="Kuo A."/>
            <person name="Kohler A."/>
            <person name="Jargeat P."/>
            <person name="Nagy L.G."/>
            <person name="Floudas D."/>
            <person name="Copeland A."/>
            <person name="Barry K.W."/>
            <person name="Cichocki N."/>
            <person name="Veneault-Fourrey C."/>
            <person name="LaButti K."/>
            <person name="Lindquist E.A."/>
            <person name="Lipzen A."/>
            <person name="Lundell T."/>
            <person name="Morin E."/>
            <person name="Murat C."/>
            <person name="Sun H."/>
            <person name="Tunlid A."/>
            <person name="Henrissat B."/>
            <person name="Grigoriev I.V."/>
            <person name="Hibbett D.S."/>
            <person name="Martin F."/>
            <person name="Nordberg H.P."/>
            <person name="Cantor M.N."/>
            <person name="Hua S.X."/>
        </authorList>
    </citation>
    <scope>NUCLEOTIDE SEQUENCE [LARGE SCALE GENOMIC DNA]</scope>
    <source>
        <strain evidence="2 3">Ve08.2h10</strain>
    </source>
</reference>
<dbReference type="PANTHER" id="PTHR33606:SF3">
    <property type="entry name" value="PROTEIN YCII"/>
    <property type="match status" value="1"/>
</dbReference>
<dbReference type="SUPFAM" id="SSF54909">
    <property type="entry name" value="Dimeric alpha+beta barrel"/>
    <property type="match status" value="1"/>
</dbReference>
<feature type="domain" description="YCII-related" evidence="1">
    <location>
        <begin position="10"/>
        <end position="98"/>
    </location>
</feature>
<keyword evidence="3" id="KW-1185">Reference proteome</keyword>
<dbReference type="InterPro" id="IPR005545">
    <property type="entry name" value="YCII"/>
</dbReference>
<accession>A0A0D0D3S7</accession>
<dbReference type="InParanoid" id="A0A0D0D3S7"/>
<dbReference type="PANTHER" id="PTHR33606">
    <property type="entry name" value="PROTEIN YCII"/>
    <property type="match status" value="1"/>
</dbReference>
<dbReference type="Proteomes" id="UP000054538">
    <property type="component" value="Unassembled WGS sequence"/>
</dbReference>
<dbReference type="AlphaFoldDB" id="A0A0D0D3S7"/>
<reference evidence="3" key="2">
    <citation type="submission" date="2015-01" db="EMBL/GenBank/DDBJ databases">
        <title>Evolutionary Origins and Diversification of the Mycorrhizal Mutualists.</title>
        <authorList>
            <consortium name="DOE Joint Genome Institute"/>
            <consortium name="Mycorrhizal Genomics Consortium"/>
            <person name="Kohler A."/>
            <person name="Kuo A."/>
            <person name="Nagy L.G."/>
            <person name="Floudas D."/>
            <person name="Copeland A."/>
            <person name="Barry K.W."/>
            <person name="Cichocki N."/>
            <person name="Veneault-Fourrey C."/>
            <person name="LaButti K."/>
            <person name="Lindquist E.A."/>
            <person name="Lipzen A."/>
            <person name="Lundell T."/>
            <person name="Morin E."/>
            <person name="Murat C."/>
            <person name="Riley R."/>
            <person name="Ohm R."/>
            <person name="Sun H."/>
            <person name="Tunlid A."/>
            <person name="Henrissat B."/>
            <person name="Grigoriev I.V."/>
            <person name="Hibbett D.S."/>
            <person name="Martin F."/>
        </authorList>
    </citation>
    <scope>NUCLEOTIDE SEQUENCE [LARGE SCALE GENOMIC DNA]</scope>
    <source>
        <strain evidence="3">Ve08.2h10</strain>
    </source>
</reference>
<evidence type="ECO:0000313" key="2">
    <source>
        <dbReference type="EMBL" id="KIK91152.1"/>
    </source>
</evidence>
<dbReference type="HOGENOM" id="CLU_110355_2_1_1"/>
<dbReference type="Pfam" id="PF03795">
    <property type="entry name" value="YCII"/>
    <property type="match status" value="1"/>
</dbReference>
<evidence type="ECO:0000259" key="1">
    <source>
        <dbReference type="Pfam" id="PF03795"/>
    </source>
</evidence>